<accession>A0ABZ2PT75</accession>
<reference evidence="1 2" key="1">
    <citation type="submission" date="2020-09" db="EMBL/GenBank/DDBJ databases">
        <title>Genome sequences of Mycetohabitans spp.</title>
        <authorList>
            <person name="Carter M.E."/>
            <person name="Carpenter S.C.D."/>
            <person name="Bogdanove A.J."/>
        </authorList>
    </citation>
    <scope>NUCLEOTIDE SEQUENCE [LARGE SCALE GENOMIC DNA]</scope>
    <source>
        <strain evidence="1 2">B12</strain>
        <plasmid evidence="1 2">megaplasmid</plasmid>
    </source>
</reference>
<dbReference type="EMBL" id="CP062175">
    <property type="protein sequence ID" value="WXK38289.1"/>
    <property type="molecule type" value="Genomic_DNA"/>
</dbReference>
<protein>
    <submittedName>
        <fullName evidence="1">DUF3455 domain-containing protein</fullName>
    </submittedName>
</protein>
<keyword evidence="2" id="KW-1185">Reference proteome</keyword>
<evidence type="ECO:0000313" key="1">
    <source>
        <dbReference type="EMBL" id="WXK38289.1"/>
    </source>
</evidence>
<dbReference type="InterPro" id="IPR021851">
    <property type="entry name" value="DUF3455"/>
</dbReference>
<evidence type="ECO:0000313" key="2">
    <source>
        <dbReference type="Proteomes" id="UP001493153"/>
    </source>
</evidence>
<proteinExistence type="predicted"/>
<dbReference type="PANTHER" id="PTHR35567:SF1">
    <property type="entry name" value="CONSERVED FUNGAL PROTEIN (AFU_ORTHOLOGUE AFUA_1G14230)"/>
    <property type="match status" value="1"/>
</dbReference>
<dbReference type="PANTHER" id="PTHR35567">
    <property type="entry name" value="MALATE DEHYDROGENASE (AFU_ORTHOLOGUE AFUA_2G13800)"/>
    <property type="match status" value="1"/>
</dbReference>
<name>A0ABZ2PT75_9BURK</name>
<dbReference type="Proteomes" id="UP001493153">
    <property type="component" value="Plasmid megaplasmid"/>
</dbReference>
<geneLocation type="plasmid" evidence="1 2">
    <name>megaplasmid</name>
</geneLocation>
<gene>
    <name evidence="1" type="ORF">IHE29_02960</name>
</gene>
<dbReference type="Pfam" id="PF11937">
    <property type="entry name" value="DUF3455"/>
    <property type="match status" value="1"/>
</dbReference>
<organism evidence="1 2">
    <name type="scientific">Mycetohabitans rhizoxinica</name>
    <dbReference type="NCBI Taxonomy" id="412963"/>
    <lineage>
        <taxon>Bacteria</taxon>
        <taxon>Pseudomonadati</taxon>
        <taxon>Pseudomonadota</taxon>
        <taxon>Betaproteobacteria</taxon>
        <taxon>Burkholderiales</taxon>
        <taxon>Burkholderiaceae</taxon>
        <taxon>Mycetohabitans</taxon>
    </lineage>
</organism>
<sequence>MNPLTCLLKWARAHRVPSSGNDRQLTSRPAVHGQRATILVSGACALGLAACAAPDVPPSNSTLPASLQAKPVEVLQEVFRVHGNETYVCQRNGNQLSWHATGTLATLVDASRHSAGVISPGGYFIATDGSYVVTRLLAQEIISASTLPWQRLTAVHSSAEPGEAGRFANITSIQRVQTSGGLPPDPVCTVERTALYVPYSATYLFYRRGQPVTPGGASDDVAQQATEANCKPDMSACEVK</sequence>
<keyword evidence="1" id="KW-0614">Plasmid</keyword>